<dbReference type="Gene3D" id="3.40.50.20">
    <property type="match status" value="1"/>
</dbReference>
<dbReference type="AlphaFoldDB" id="A0A5C6W480"/>
<dbReference type="OrthoDB" id="40611at2"/>
<dbReference type="InterPro" id="IPR011761">
    <property type="entry name" value="ATP-grasp"/>
</dbReference>
<comment type="caution">
    <text evidence="3">The sequence shown here is derived from an EMBL/GenBank/DDBJ whole genome shotgun (WGS) entry which is preliminary data.</text>
</comment>
<organism evidence="3 4">
    <name type="scientific">Metabacillus litoralis</name>
    <dbReference type="NCBI Taxonomy" id="152268"/>
    <lineage>
        <taxon>Bacteria</taxon>
        <taxon>Bacillati</taxon>
        <taxon>Bacillota</taxon>
        <taxon>Bacilli</taxon>
        <taxon>Bacillales</taxon>
        <taxon>Bacillaceae</taxon>
        <taxon>Metabacillus</taxon>
    </lineage>
</organism>
<dbReference type="Gene3D" id="3.30.470.20">
    <property type="entry name" value="ATP-grasp fold, B domain"/>
    <property type="match status" value="1"/>
</dbReference>
<dbReference type="EMBL" id="VOQF01000003">
    <property type="protein sequence ID" value="TXC92201.1"/>
    <property type="molecule type" value="Genomic_DNA"/>
</dbReference>
<sequence length="386" mass="44782">MELSKPKKILITGVRAPVSLHLCRMFKKAGYEVYAADSVSYAISKKSNSILEFYLLPSPKYKTLEFIKALKKIIKQNNINLLLPTCEEIFYIAQYRKVLSEDCEVFVDDIQKLLVLHNKYKCISLLKNLGYKVPETWLLTNKTILKDLENKVKGELVAKRVFSRFGDSVLFINSINELPDDVSFDSTWLLQEKITGEQYCSYSIVKQGIIVAHTVYKTEFPAGIGAALSFEHHDRNDIELLVAAIVKKLYFTGQISFDFIIDEYDRAIPIECNPRATSGLHLFDHELTDVITNENKQLIYPKKNSKEAIKLGLLLYGTKQIKSLKTFKRWMYILIFYKDITYRSYDKTPFFYQFVSIFQLWTESRRNKQNILTQSTSDISWDGEIL</sequence>
<dbReference type="InterPro" id="IPR003806">
    <property type="entry name" value="ATP-grasp_PylC-type"/>
</dbReference>
<dbReference type="Proteomes" id="UP000321363">
    <property type="component" value="Unassembled WGS sequence"/>
</dbReference>
<dbReference type="NCBIfam" id="NF005315">
    <property type="entry name" value="PRK06849.1"/>
    <property type="match status" value="1"/>
</dbReference>
<dbReference type="GO" id="GO:0005524">
    <property type="term" value="F:ATP binding"/>
    <property type="evidence" value="ECO:0007669"/>
    <property type="project" value="UniProtKB-UniRule"/>
</dbReference>
<evidence type="ECO:0000313" key="4">
    <source>
        <dbReference type="Proteomes" id="UP000321363"/>
    </source>
</evidence>
<evidence type="ECO:0000259" key="2">
    <source>
        <dbReference type="PROSITE" id="PS50975"/>
    </source>
</evidence>
<feature type="domain" description="ATP-grasp" evidence="2">
    <location>
        <begin position="123"/>
        <end position="301"/>
    </location>
</feature>
<keyword evidence="4" id="KW-1185">Reference proteome</keyword>
<dbReference type="GO" id="GO:0046872">
    <property type="term" value="F:metal ion binding"/>
    <property type="evidence" value="ECO:0007669"/>
    <property type="project" value="InterPro"/>
</dbReference>
<accession>A0A5C6W480</accession>
<keyword evidence="1" id="KW-0547">Nucleotide-binding</keyword>
<dbReference type="Pfam" id="PF02655">
    <property type="entry name" value="ATP-grasp_3"/>
    <property type="match status" value="1"/>
</dbReference>
<reference evidence="3 4" key="1">
    <citation type="journal article" date="2005" name="Int. J. Syst. Evol. Microbiol.">
        <title>Bacillus litoralis sp. nov., isolated from a tidal flat of the Yellow Sea in Korea.</title>
        <authorList>
            <person name="Yoon J.H."/>
            <person name="Oh T.K."/>
        </authorList>
    </citation>
    <scope>NUCLEOTIDE SEQUENCE [LARGE SCALE GENOMIC DNA]</scope>
    <source>
        <strain evidence="3 4">SW-211</strain>
    </source>
</reference>
<protein>
    <submittedName>
        <fullName evidence="3">ATP-grasp domain-containing protein</fullName>
    </submittedName>
</protein>
<evidence type="ECO:0000256" key="1">
    <source>
        <dbReference type="PROSITE-ProRule" id="PRU00409"/>
    </source>
</evidence>
<evidence type="ECO:0000313" key="3">
    <source>
        <dbReference type="EMBL" id="TXC92201.1"/>
    </source>
</evidence>
<gene>
    <name evidence="3" type="ORF">FS935_05475</name>
</gene>
<name>A0A5C6W480_9BACI</name>
<dbReference type="SUPFAM" id="SSF56059">
    <property type="entry name" value="Glutathione synthetase ATP-binding domain-like"/>
    <property type="match status" value="1"/>
</dbReference>
<proteinExistence type="predicted"/>
<dbReference type="PROSITE" id="PS50975">
    <property type="entry name" value="ATP_GRASP"/>
    <property type="match status" value="1"/>
</dbReference>
<keyword evidence="1" id="KW-0067">ATP-binding</keyword>